<dbReference type="Proteomes" id="UP000179807">
    <property type="component" value="Unassembled WGS sequence"/>
</dbReference>
<dbReference type="EMBL" id="MLAK01000624">
    <property type="protein sequence ID" value="OHT10003.1"/>
    <property type="molecule type" value="Genomic_DNA"/>
</dbReference>
<comment type="caution">
    <text evidence="2">The sequence shown here is derived from an EMBL/GenBank/DDBJ whole genome shotgun (WGS) entry which is preliminary data.</text>
</comment>
<keyword evidence="3" id="KW-1185">Reference proteome</keyword>
<evidence type="ECO:0000313" key="2">
    <source>
        <dbReference type="EMBL" id="OHT10003.1"/>
    </source>
</evidence>
<reference evidence="2" key="1">
    <citation type="submission" date="2016-10" db="EMBL/GenBank/DDBJ databases">
        <authorList>
            <person name="Benchimol M."/>
            <person name="Almeida L.G."/>
            <person name="Vasconcelos A.T."/>
            <person name="Perreira-Neves A."/>
            <person name="Rosa I.A."/>
            <person name="Tasca T."/>
            <person name="Bogo M.R."/>
            <person name="de Souza W."/>
        </authorList>
    </citation>
    <scope>NUCLEOTIDE SEQUENCE [LARGE SCALE GENOMIC DNA]</scope>
    <source>
        <strain evidence="2">K</strain>
    </source>
</reference>
<dbReference type="GO" id="GO:0030027">
    <property type="term" value="C:lamellipodium"/>
    <property type="evidence" value="ECO:0007669"/>
    <property type="project" value="TreeGrafter"/>
</dbReference>
<dbReference type="PANTHER" id="PTHR24112">
    <property type="entry name" value="LEUCINE-RICH REPEAT, ISOFORM F-RELATED"/>
    <property type="match status" value="1"/>
</dbReference>
<feature type="region of interest" description="Disordered" evidence="1">
    <location>
        <begin position="131"/>
        <end position="158"/>
    </location>
</feature>
<protein>
    <submittedName>
        <fullName evidence="2">Uncharacterized protein</fullName>
    </submittedName>
</protein>
<dbReference type="GO" id="GO:0005886">
    <property type="term" value="C:plasma membrane"/>
    <property type="evidence" value="ECO:0007669"/>
    <property type="project" value="TreeGrafter"/>
</dbReference>
<dbReference type="RefSeq" id="XP_068363139.1">
    <property type="nucleotide sequence ID" value="XM_068501656.1"/>
</dbReference>
<evidence type="ECO:0000313" key="3">
    <source>
        <dbReference type="Proteomes" id="UP000179807"/>
    </source>
</evidence>
<dbReference type="GO" id="GO:0034315">
    <property type="term" value="P:regulation of Arp2/3 complex-mediated actin nucleation"/>
    <property type="evidence" value="ECO:0007669"/>
    <property type="project" value="TreeGrafter"/>
</dbReference>
<name>A0A1J4KFL7_9EUKA</name>
<evidence type="ECO:0000256" key="1">
    <source>
        <dbReference type="SAM" id="MobiDB-lite"/>
    </source>
</evidence>
<dbReference type="AlphaFoldDB" id="A0A1J4KFL7"/>
<dbReference type="Gene3D" id="3.80.10.10">
    <property type="entry name" value="Ribonuclease Inhibitor"/>
    <property type="match status" value="1"/>
</dbReference>
<sequence length="798" mass="91493">MSSEFTTGSEVAKQIIEDIGLTNEEVLLLHQVSMYSTKGKISSIYLLITDVKLHVISKKKISLKNYKISKSFLWNTLSSIFVNDEKIVFTFNNNKTVSFADNEGITLVSILYQHLNEILLPNHLPNYLSSPSNASNSNTSNNNSNYQISSNNSSAGLPNSSSNNALNKLANNSNNNLNNNNGLPILLFDKSILKPQALSQNVFTKRLDFIMALSNRPFPPSFRDFATRIFNLSKILSINEITFSLKALLPFQNLFNVIFYSLFNEQRLSKIILPLTANPSWSAFGDLCFYNSSIKEIESTEEINDDFKIFVDKISSNKENSLVKVKFSNSKYDLRFINDLTSLIQRNPNLIDISIENELIPEAMEAFLNNFETCVEYKHIVVLGLNQNSNVNYQKLLTLTPNLKSLDLSNCGLDISDVFKHIVLSDSNLEVINLSSNKFLTEFDENMKLKPNLTKFIMRSIEWDFLNLNNFLTVISKNQNEENNNSKLYLDLSTMKHPPNSTISHLYSVIRNYKLTNLDTFIFDFNNIDQNIINFLASCDSLKSLSFSNCFNSYDEYFRSFLNYLKNNKKLVELVLRAKNLTFTLDMLKNLAETLIANENIEILDLQGHKQGDYICDVISEILSENITLKEVRLDGNSIESLIPYETLETKLLLRNQQFILQLPIKDFNQLIVSQKVTEQDVLKTVNLARRLQRPTSRKNVQTFQSSIPEDIHCQMPSINYSNYIKKDAIWFMKVNDDENTPKFNFDGVYNKYVDDTAWFGQFEVCQKNNEHFEKGEKTISTIDNEITLERLMAAVLP</sequence>
<organism evidence="2 3">
    <name type="scientific">Tritrichomonas foetus</name>
    <dbReference type="NCBI Taxonomy" id="1144522"/>
    <lineage>
        <taxon>Eukaryota</taxon>
        <taxon>Metamonada</taxon>
        <taxon>Parabasalia</taxon>
        <taxon>Tritrichomonadida</taxon>
        <taxon>Tritrichomonadidae</taxon>
        <taxon>Tritrichomonas</taxon>
    </lineage>
</organism>
<dbReference type="InterPro" id="IPR051279">
    <property type="entry name" value="PP1-Reg/Actin-Interact_Protein"/>
</dbReference>
<dbReference type="PANTHER" id="PTHR24112:SF64">
    <property type="entry name" value="CHROMOSOME UNDETERMINED SCAFFOLD_46, WHOLE GENOME SHOTGUN SEQUENCE"/>
    <property type="match status" value="1"/>
</dbReference>
<dbReference type="SUPFAM" id="SSF52047">
    <property type="entry name" value="RNI-like"/>
    <property type="match status" value="1"/>
</dbReference>
<gene>
    <name evidence="2" type="ORF">TRFO_20910</name>
</gene>
<accession>A0A1J4KFL7</accession>
<dbReference type="GO" id="GO:0016477">
    <property type="term" value="P:cell migration"/>
    <property type="evidence" value="ECO:0007669"/>
    <property type="project" value="TreeGrafter"/>
</dbReference>
<dbReference type="InterPro" id="IPR032675">
    <property type="entry name" value="LRR_dom_sf"/>
</dbReference>
<dbReference type="VEuPathDB" id="TrichDB:TRFO_20910"/>
<proteinExistence type="predicted"/>
<dbReference type="GeneID" id="94836360"/>